<evidence type="ECO:0000256" key="1">
    <source>
        <dbReference type="SAM" id="MobiDB-lite"/>
    </source>
</evidence>
<evidence type="ECO:0000313" key="2">
    <source>
        <dbReference type="EMBL" id="RDL35379.1"/>
    </source>
</evidence>
<name>A0A370TJ46_9HELO</name>
<proteinExistence type="predicted"/>
<dbReference type="AlphaFoldDB" id="A0A370TJ46"/>
<dbReference type="Proteomes" id="UP000254866">
    <property type="component" value="Unassembled WGS sequence"/>
</dbReference>
<accession>A0A370TJ46</accession>
<dbReference type="GeneID" id="43600159"/>
<dbReference type="RefSeq" id="XP_031868202.1">
    <property type="nucleotide sequence ID" value="XM_032015933.1"/>
</dbReference>
<keyword evidence="3" id="KW-1185">Reference proteome</keyword>
<feature type="compositionally biased region" description="Low complexity" evidence="1">
    <location>
        <begin position="23"/>
        <end position="38"/>
    </location>
</feature>
<evidence type="ECO:0000313" key="3">
    <source>
        <dbReference type="Proteomes" id="UP000254866"/>
    </source>
</evidence>
<feature type="region of interest" description="Disordered" evidence="1">
    <location>
        <begin position="19"/>
        <end position="44"/>
    </location>
</feature>
<protein>
    <submittedName>
        <fullName evidence="2">Uncharacterized protein</fullName>
    </submittedName>
</protein>
<organism evidence="2 3">
    <name type="scientific">Venustampulla echinocandica</name>
    <dbReference type="NCBI Taxonomy" id="2656787"/>
    <lineage>
        <taxon>Eukaryota</taxon>
        <taxon>Fungi</taxon>
        <taxon>Dikarya</taxon>
        <taxon>Ascomycota</taxon>
        <taxon>Pezizomycotina</taxon>
        <taxon>Leotiomycetes</taxon>
        <taxon>Helotiales</taxon>
        <taxon>Pleuroascaceae</taxon>
        <taxon>Venustampulla</taxon>
    </lineage>
</organism>
<gene>
    <name evidence="2" type="ORF">BP5553_07310</name>
</gene>
<sequence length="133" mass="14051">MAMSPGNQESTAPLMYITDAPRSSGASSGSTGTHCSTTLAKTAPPPAPPALLSFSFLSFPFLLSPARSAAVRPRVGIRGRNQHDVGALRANLDLVKILQKTRLRMFSSACRPDEERETPARCGNSGVKGRAPT</sequence>
<dbReference type="EMBL" id="NPIC01000006">
    <property type="protein sequence ID" value="RDL35379.1"/>
    <property type="molecule type" value="Genomic_DNA"/>
</dbReference>
<reference evidence="2 3" key="1">
    <citation type="journal article" date="2018" name="IMA Fungus">
        <title>IMA Genome-F 9: Draft genome sequence of Annulohypoxylon stygium, Aspergillus mulundensis, Berkeleyomyces basicola (syn. Thielaviopsis basicola), Ceratocystis smalleyi, two Cercospora beticola strains, Coleophoma cylindrospora, Fusarium fracticaudum, Phialophora cf. hyalina, and Morchella septimelata.</title>
        <authorList>
            <person name="Wingfield B.D."/>
            <person name="Bills G.F."/>
            <person name="Dong Y."/>
            <person name="Huang W."/>
            <person name="Nel W.J."/>
            <person name="Swalarsk-Parry B.S."/>
            <person name="Vaghefi N."/>
            <person name="Wilken P.M."/>
            <person name="An Z."/>
            <person name="de Beer Z.W."/>
            <person name="De Vos L."/>
            <person name="Chen L."/>
            <person name="Duong T.A."/>
            <person name="Gao Y."/>
            <person name="Hammerbacher A."/>
            <person name="Kikkert J.R."/>
            <person name="Li Y."/>
            <person name="Li H."/>
            <person name="Li K."/>
            <person name="Li Q."/>
            <person name="Liu X."/>
            <person name="Ma X."/>
            <person name="Naidoo K."/>
            <person name="Pethybridge S.J."/>
            <person name="Sun J."/>
            <person name="Steenkamp E.T."/>
            <person name="van der Nest M.A."/>
            <person name="van Wyk S."/>
            <person name="Wingfield M.J."/>
            <person name="Xiong C."/>
            <person name="Yue Q."/>
            <person name="Zhang X."/>
        </authorList>
    </citation>
    <scope>NUCLEOTIDE SEQUENCE [LARGE SCALE GENOMIC DNA]</scope>
    <source>
        <strain evidence="2 3">BP 5553</strain>
    </source>
</reference>
<comment type="caution">
    <text evidence="2">The sequence shown here is derived from an EMBL/GenBank/DDBJ whole genome shotgun (WGS) entry which is preliminary data.</text>
</comment>
<feature type="region of interest" description="Disordered" evidence="1">
    <location>
        <begin position="114"/>
        <end position="133"/>
    </location>
</feature>